<dbReference type="SUPFAM" id="SSF53686">
    <property type="entry name" value="Tryptophan synthase beta subunit-like PLP-dependent enzymes"/>
    <property type="match status" value="1"/>
</dbReference>
<comment type="cofactor">
    <cofactor evidence="1">
        <name>pyridoxal 5'-phosphate</name>
        <dbReference type="ChEBI" id="CHEBI:597326"/>
    </cofactor>
</comment>
<sequence length="389" mass="39865">MSPKRNPRLAGFAALDGLGRYGVQDMFEGCPRAAAAGVPTSVAAVYGGRAPWPAPSGRGVARYGARLPYETFPTLGEGATPLLPLPAQCGLAALWLKREFANPTGSHKDRMSPLAVARALDVGARGVLASSSGNAALSAAAYAAAAGLPCSVIVTPDLTDAYRRAIVRTGARFVVCGDSLARWDIAARMVRDEGWFPLTNHMLPPVGSNPFGVQGYKTIAYEIAEDLGAAPDAVLVPTARGDLIWGIGAGFLELAEEGVIARPPRLIAVEPIPRLSRILAGKAAVTDSFPGTTRQFSTAGGTATDASLRAVRDSGGTALHVTDEAAQRGQIALAQLGVDAELCAGGAYAAIGALHEAGALREGETAVVILTAGSAREPTDAALPPLAVT</sequence>
<dbReference type="InterPro" id="IPR050147">
    <property type="entry name" value="Ser/Thr_Dehydratase"/>
</dbReference>
<feature type="domain" description="Tryptophan synthase beta chain-like PALP" evidence="4">
    <location>
        <begin position="74"/>
        <end position="371"/>
    </location>
</feature>
<evidence type="ECO:0000259" key="4">
    <source>
        <dbReference type="Pfam" id="PF00291"/>
    </source>
</evidence>
<reference evidence="6" key="1">
    <citation type="journal article" date="2021" name="Syst. Appl. Microbiol.">
        <title>Roseomonas hellenica sp. nov., isolated from roots of wild-growing Alkanna tinctoria.</title>
        <authorList>
            <person name="Rat A."/>
            <person name="Naranjo H.D."/>
            <person name="Lebbe L."/>
            <person name="Cnockaert M."/>
            <person name="Krigas N."/>
            <person name="Grigoriadou K."/>
            <person name="Maloupa E."/>
            <person name="Willems A."/>
        </authorList>
    </citation>
    <scope>NUCLEOTIDE SEQUENCE [LARGE SCALE GENOMIC DNA]</scope>
    <source>
        <strain evidence="6">LMG 31159</strain>
    </source>
</reference>
<evidence type="ECO:0000313" key="6">
    <source>
        <dbReference type="Proteomes" id="UP000698752"/>
    </source>
</evidence>
<name>A0ABS5EAT3_9PROT</name>
<dbReference type="Proteomes" id="UP000698752">
    <property type="component" value="Unassembled WGS sequence"/>
</dbReference>
<dbReference type="InterPro" id="IPR001926">
    <property type="entry name" value="TrpB-like_PALP"/>
</dbReference>
<evidence type="ECO:0000313" key="5">
    <source>
        <dbReference type="EMBL" id="MBR0648126.1"/>
    </source>
</evidence>
<dbReference type="PANTHER" id="PTHR48078:SF6">
    <property type="entry name" value="L-THREONINE DEHYDRATASE CATABOLIC TDCB"/>
    <property type="match status" value="1"/>
</dbReference>
<keyword evidence="3" id="KW-0456">Lyase</keyword>
<proteinExistence type="predicted"/>
<gene>
    <name evidence="5" type="ORF">GXW78_00500</name>
</gene>
<dbReference type="InterPro" id="IPR036052">
    <property type="entry name" value="TrpB-like_PALP_sf"/>
</dbReference>
<keyword evidence="2" id="KW-0663">Pyridoxal phosphate</keyword>
<dbReference type="Pfam" id="PF00291">
    <property type="entry name" value="PALP"/>
    <property type="match status" value="1"/>
</dbReference>
<dbReference type="EMBL" id="JAAEDI010000001">
    <property type="protein sequence ID" value="MBR0648126.1"/>
    <property type="molecule type" value="Genomic_DNA"/>
</dbReference>
<dbReference type="Gene3D" id="3.40.50.1100">
    <property type="match status" value="2"/>
</dbReference>
<keyword evidence="6" id="KW-1185">Reference proteome</keyword>
<dbReference type="PANTHER" id="PTHR48078">
    <property type="entry name" value="THREONINE DEHYDRATASE, MITOCHONDRIAL-RELATED"/>
    <property type="match status" value="1"/>
</dbReference>
<protein>
    <submittedName>
        <fullName evidence="5">Pyridoxal-phosphate dependent enzyme</fullName>
    </submittedName>
</protein>
<evidence type="ECO:0000256" key="3">
    <source>
        <dbReference type="ARBA" id="ARBA00023239"/>
    </source>
</evidence>
<evidence type="ECO:0000256" key="1">
    <source>
        <dbReference type="ARBA" id="ARBA00001933"/>
    </source>
</evidence>
<organism evidence="5 6">
    <name type="scientific">Neoroseomonas terrae</name>
    <dbReference type="NCBI Taxonomy" id="424799"/>
    <lineage>
        <taxon>Bacteria</taxon>
        <taxon>Pseudomonadati</taxon>
        <taxon>Pseudomonadota</taxon>
        <taxon>Alphaproteobacteria</taxon>
        <taxon>Acetobacterales</taxon>
        <taxon>Acetobacteraceae</taxon>
        <taxon>Neoroseomonas</taxon>
    </lineage>
</organism>
<accession>A0ABS5EAT3</accession>
<evidence type="ECO:0000256" key="2">
    <source>
        <dbReference type="ARBA" id="ARBA00022898"/>
    </source>
</evidence>
<comment type="caution">
    <text evidence="5">The sequence shown here is derived from an EMBL/GenBank/DDBJ whole genome shotgun (WGS) entry which is preliminary data.</text>
</comment>